<dbReference type="InParanoid" id="A2FW69"/>
<proteinExistence type="predicted"/>
<evidence type="ECO:0000313" key="1">
    <source>
        <dbReference type="EMBL" id="EAX90855.1"/>
    </source>
</evidence>
<dbReference type="VEuPathDB" id="TrichDB:TVAG_445750"/>
<dbReference type="RefSeq" id="XP_001303785.1">
    <property type="nucleotide sequence ID" value="XM_001303784.1"/>
</dbReference>
<evidence type="ECO:0000313" key="2">
    <source>
        <dbReference type="Proteomes" id="UP000001542"/>
    </source>
</evidence>
<dbReference type="Proteomes" id="UP000001542">
    <property type="component" value="Unassembled WGS sequence"/>
</dbReference>
<protein>
    <submittedName>
        <fullName evidence="1">Uncharacterized protein</fullName>
    </submittedName>
</protein>
<sequence>MKGRKKDIEQRTPYEDMLLEHIERLLDMETFSKDCYLVSSTNDNGEIDLSRLACSPDLIKLQATTESVKEVIEKSLWLRNNLIISPYLALKLPFDIDTKSLILYDLQNGVYQKEINQYTNFIFGNEKNYTIKRHKNGLQIIFQDSATLIVFWRTLNYCMIKGYNAKAMVLTKKTPHQYYLAHSQSMIFSHPKISTPSKKKPKKEPLKIIKFDESDFPPL</sequence>
<accession>A2FW69</accession>
<keyword evidence="2" id="KW-1185">Reference proteome</keyword>
<dbReference type="VEuPathDB" id="TrichDB:TVAGG3_0071240"/>
<dbReference type="KEGG" id="tva:4748547"/>
<reference evidence="1" key="2">
    <citation type="journal article" date="2007" name="Science">
        <title>Draft genome sequence of the sexually transmitted pathogen Trichomonas vaginalis.</title>
        <authorList>
            <person name="Carlton J.M."/>
            <person name="Hirt R.P."/>
            <person name="Silva J.C."/>
            <person name="Delcher A.L."/>
            <person name="Schatz M."/>
            <person name="Zhao Q."/>
            <person name="Wortman J.R."/>
            <person name="Bidwell S.L."/>
            <person name="Alsmark U.C.M."/>
            <person name="Besteiro S."/>
            <person name="Sicheritz-Ponten T."/>
            <person name="Noel C.J."/>
            <person name="Dacks J.B."/>
            <person name="Foster P.G."/>
            <person name="Simillion C."/>
            <person name="Van de Peer Y."/>
            <person name="Miranda-Saavedra D."/>
            <person name="Barton G.J."/>
            <person name="Westrop G.D."/>
            <person name="Mueller S."/>
            <person name="Dessi D."/>
            <person name="Fiori P.L."/>
            <person name="Ren Q."/>
            <person name="Paulsen I."/>
            <person name="Zhang H."/>
            <person name="Bastida-Corcuera F.D."/>
            <person name="Simoes-Barbosa A."/>
            <person name="Brown M.T."/>
            <person name="Hayes R.D."/>
            <person name="Mukherjee M."/>
            <person name="Okumura C.Y."/>
            <person name="Schneider R."/>
            <person name="Smith A.J."/>
            <person name="Vanacova S."/>
            <person name="Villalvazo M."/>
            <person name="Haas B.J."/>
            <person name="Pertea M."/>
            <person name="Feldblyum T.V."/>
            <person name="Utterback T.R."/>
            <person name="Shu C.L."/>
            <person name="Osoegawa K."/>
            <person name="de Jong P.J."/>
            <person name="Hrdy I."/>
            <person name="Horvathova L."/>
            <person name="Zubacova Z."/>
            <person name="Dolezal P."/>
            <person name="Malik S.B."/>
            <person name="Logsdon J.M. Jr."/>
            <person name="Henze K."/>
            <person name="Gupta A."/>
            <person name="Wang C.C."/>
            <person name="Dunne R.L."/>
            <person name="Upcroft J.A."/>
            <person name="Upcroft P."/>
            <person name="White O."/>
            <person name="Salzberg S.L."/>
            <person name="Tang P."/>
            <person name="Chiu C.-H."/>
            <person name="Lee Y.-S."/>
            <person name="Embley T.M."/>
            <person name="Coombs G.H."/>
            <person name="Mottram J.C."/>
            <person name="Tachezy J."/>
            <person name="Fraser-Liggett C.M."/>
            <person name="Johnson P.J."/>
        </authorList>
    </citation>
    <scope>NUCLEOTIDE SEQUENCE [LARGE SCALE GENOMIC DNA]</scope>
    <source>
        <strain evidence="1">G3</strain>
    </source>
</reference>
<name>A2FW69_TRIV3</name>
<dbReference type="AlphaFoldDB" id="A2FW69"/>
<gene>
    <name evidence="1" type="ORF">TVAG_445750</name>
</gene>
<organism evidence="1 2">
    <name type="scientific">Trichomonas vaginalis (strain ATCC PRA-98 / G3)</name>
    <dbReference type="NCBI Taxonomy" id="412133"/>
    <lineage>
        <taxon>Eukaryota</taxon>
        <taxon>Metamonada</taxon>
        <taxon>Parabasalia</taxon>
        <taxon>Trichomonadida</taxon>
        <taxon>Trichomonadidae</taxon>
        <taxon>Trichomonas</taxon>
    </lineage>
</organism>
<reference evidence="1" key="1">
    <citation type="submission" date="2006-10" db="EMBL/GenBank/DDBJ databases">
        <authorList>
            <person name="Amadeo P."/>
            <person name="Zhao Q."/>
            <person name="Wortman J."/>
            <person name="Fraser-Liggett C."/>
            <person name="Carlton J."/>
        </authorList>
    </citation>
    <scope>NUCLEOTIDE SEQUENCE</scope>
    <source>
        <strain evidence="1">G3</strain>
    </source>
</reference>
<dbReference type="EMBL" id="DS114078">
    <property type="protein sequence ID" value="EAX90855.1"/>
    <property type="molecule type" value="Genomic_DNA"/>
</dbReference>